<keyword evidence="3" id="KW-1185">Reference proteome</keyword>
<dbReference type="SUPFAM" id="SSF49785">
    <property type="entry name" value="Galactose-binding domain-like"/>
    <property type="match status" value="1"/>
</dbReference>
<evidence type="ECO:0000313" key="2">
    <source>
        <dbReference type="EnsemblPlants" id="QL04p053202:mrna"/>
    </source>
</evidence>
<dbReference type="Gramene" id="QL04p053202:mrna">
    <property type="protein sequence ID" value="QL04p053202:mrna"/>
    <property type="gene ID" value="QL04p053202"/>
</dbReference>
<accession>A0A7N2LGD5</accession>
<evidence type="ECO:0000256" key="1">
    <source>
        <dbReference type="SAM" id="MobiDB-lite"/>
    </source>
</evidence>
<dbReference type="InParanoid" id="A0A7N2LGD5"/>
<dbReference type="PANTHER" id="PTHR35833">
    <property type="entry name" value="GALACTOSE-BINDING DOMAIN-LIKE, ARMADILLO-TYPE FOLD PROTEIN-RELATED"/>
    <property type="match status" value="1"/>
</dbReference>
<evidence type="ECO:0000313" key="3">
    <source>
        <dbReference type="Proteomes" id="UP000594261"/>
    </source>
</evidence>
<organism evidence="2 3">
    <name type="scientific">Quercus lobata</name>
    <name type="common">Valley oak</name>
    <dbReference type="NCBI Taxonomy" id="97700"/>
    <lineage>
        <taxon>Eukaryota</taxon>
        <taxon>Viridiplantae</taxon>
        <taxon>Streptophyta</taxon>
        <taxon>Embryophyta</taxon>
        <taxon>Tracheophyta</taxon>
        <taxon>Spermatophyta</taxon>
        <taxon>Magnoliopsida</taxon>
        <taxon>eudicotyledons</taxon>
        <taxon>Gunneridae</taxon>
        <taxon>Pentapetalae</taxon>
        <taxon>rosids</taxon>
        <taxon>fabids</taxon>
        <taxon>Fagales</taxon>
        <taxon>Fagaceae</taxon>
        <taxon>Quercus</taxon>
    </lineage>
</organism>
<proteinExistence type="predicted"/>
<dbReference type="Proteomes" id="UP000594261">
    <property type="component" value="Chromosome 4"/>
</dbReference>
<dbReference type="EMBL" id="LRBV02000004">
    <property type="status" value="NOT_ANNOTATED_CDS"/>
    <property type="molecule type" value="Genomic_DNA"/>
</dbReference>
<dbReference type="Gene3D" id="2.60.120.260">
    <property type="entry name" value="Galactose-binding domain-like"/>
    <property type="match status" value="1"/>
</dbReference>
<evidence type="ECO:0008006" key="4">
    <source>
        <dbReference type="Google" id="ProtNLM"/>
    </source>
</evidence>
<dbReference type="AlphaFoldDB" id="A0A7N2LGD5"/>
<dbReference type="EnsemblPlants" id="QL04p053202:mrna">
    <property type="protein sequence ID" value="QL04p053202:mrna"/>
    <property type="gene ID" value="QL04p053202"/>
</dbReference>
<name>A0A7N2LGD5_QUELO</name>
<sequence length="957" mass="105673">MEIELESRVKALPYKVKATSRESPSQKAGHVLDSDLRTHWSTATNTKEWILLELDEPCLLSHIRIYNKSVLEWEIAVGLRYKPETFVKVRPRCEAPRRDMVYPMNYTPCRYVRISCLRGNPIAIFFIQLIGVSVNGLEPEFQPVVNHLLPHIISHKQDTQDMHLQLLQDVTDRLLVFLPQLEVDLASFSDAAEPSLRFLAMLAGPFYPILHIVNERATGKSFSNISDSEGSKNSQLSSALTVSSNFEPRRSRSTSPFVFSTSSSIVFRPDSIFVLLRKAYKDSDLGTVCRTASRILQKFIEPVTVQEASTSPNDVTSDLDETSKSELSNPVPIVDYSNLFGEEFGIPDDQWDTSYLNILDLGAVEEGILHVLYACASQPILCSKLAERTSDFWSALPLVQALLPAIRPIVSSPDVVDDTFSQWKQPTVQQALSQIVSTSASSLYRPLLHACAGYLSSFSPSHAKAACVLIDLCASVLAPWMAQAIAKVDLAVELVEDLLGTIQAGRLVIIPEGKVMRGWRGFGFELQSLITPKKPMKISDGMHKQPQSNVNVSCSFVAVIRGEKQMTVVASDSRPLAIDKGKSIIEDPLLVVQNPVKAVRDEKERNQKNFPEGKPMSSGEGQVQSIKIHPKLVENFQTRLPLRFDSKSKGKQVQKSWESQVLRRGLMIVCNEGNKRQVWWGFHKGIEKLVYSAMSLTTHTQMDQGVLKTTEQAGGSVMPNQGNNMGLSQAQLKAGSATSLTTQTQMEQGVLKTKELIEGSVKPSHDNNMGLPQDQLKGGEVITAHDNCEIQMGLGHLVIPFVAQSSWEEGESPKAVASQCLVFGLRSDLVGITREYTCSLMLLDRAILWTDSIFYTVRELMGRMRVTKSAVVGDSMESQASGLKAQTKRGNLELVVSPPMLNLGSDLPDAEWAGLGEVEECGEGSPMLCTPLNTVNPFLQDNATGIMEIDEGRLEAS</sequence>
<dbReference type="PANTHER" id="PTHR35833:SF1">
    <property type="entry name" value="GALACTOSE-BINDING DOMAIN-CONTAINING PROTEIN"/>
    <property type="match status" value="1"/>
</dbReference>
<feature type="region of interest" description="Disordered" evidence="1">
    <location>
        <begin position="602"/>
        <end position="622"/>
    </location>
</feature>
<reference evidence="2" key="2">
    <citation type="submission" date="2021-01" db="UniProtKB">
        <authorList>
            <consortium name="EnsemblPlants"/>
        </authorList>
    </citation>
    <scope>IDENTIFICATION</scope>
</reference>
<protein>
    <recommendedName>
        <fullName evidence="4">DNA-repair protein Xrcc1 N-terminal domain-containing protein</fullName>
    </recommendedName>
</protein>
<reference evidence="2 3" key="1">
    <citation type="journal article" date="2016" name="G3 (Bethesda)">
        <title>First Draft Assembly and Annotation of the Genome of a California Endemic Oak Quercus lobata Nee (Fagaceae).</title>
        <authorList>
            <person name="Sork V.L."/>
            <person name="Fitz-Gibbon S.T."/>
            <person name="Puiu D."/>
            <person name="Crepeau M."/>
            <person name="Gugger P.F."/>
            <person name="Sherman R."/>
            <person name="Stevens K."/>
            <person name="Langley C.H."/>
            <person name="Pellegrini M."/>
            <person name="Salzberg S.L."/>
        </authorList>
    </citation>
    <scope>NUCLEOTIDE SEQUENCE [LARGE SCALE GENOMIC DNA]</scope>
    <source>
        <strain evidence="2 3">cv. SW786</strain>
    </source>
</reference>
<dbReference type="InterPro" id="IPR008979">
    <property type="entry name" value="Galactose-bd-like_sf"/>
</dbReference>